<dbReference type="EMBL" id="KN831949">
    <property type="protein sequence ID" value="KIO11923.1"/>
    <property type="molecule type" value="Genomic_DNA"/>
</dbReference>
<feature type="signal peptide" evidence="1">
    <location>
        <begin position="1"/>
        <end position="22"/>
    </location>
</feature>
<dbReference type="AlphaFoldDB" id="A0A0C3JS00"/>
<evidence type="ECO:0000313" key="2">
    <source>
        <dbReference type="EMBL" id="KIO11923.1"/>
    </source>
</evidence>
<gene>
    <name evidence="2" type="ORF">M404DRAFT_994617</name>
</gene>
<keyword evidence="1" id="KW-0732">Signal</keyword>
<protein>
    <recommendedName>
        <fullName evidence="4">Secreted protein</fullName>
    </recommendedName>
</protein>
<feature type="chain" id="PRO_5002166252" description="Secreted protein" evidence="1">
    <location>
        <begin position="23"/>
        <end position="119"/>
    </location>
</feature>
<accession>A0A0C3JS00</accession>
<proteinExistence type="predicted"/>
<evidence type="ECO:0008006" key="4">
    <source>
        <dbReference type="Google" id="ProtNLM"/>
    </source>
</evidence>
<keyword evidence="3" id="KW-1185">Reference proteome</keyword>
<dbReference type="HOGENOM" id="CLU_2062445_0_0_1"/>
<reference evidence="2 3" key="1">
    <citation type="submission" date="2014-04" db="EMBL/GenBank/DDBJ databases">
        <authorList>
            <consortium name="DOE Joint Genome Institute"/>
            <person name="Kuo A."/>
            <person name="Kohler A."/>
            <person name="Costa M.D."/>
            <person name="Nagy L.G."/>
            <person name="Floudas D."/>
            <person name="Copeland A."/>
            <person name="Barry K.W."/>
            <person name="Cichocki N."/>
            <person name="Veneault-Fourrey C."/>
            <person name="LaButti K."/>
            <person name="Lindquist E.A."/>
            <person name="Lipzen A."/>
            <person name="Lundell T."/>
            <person name="Morin E."/>
            <person name="Murat C."/>
            <person name="Sun H."/>
            <person name="Tunlid A."/>
            <person name="Henrissat B."/>
            <person name="Grigoriev I.V."/>
            <person name="Hibbett D.S."/>
            <person name="Martin F."/>
            <person name="Nordberg H.P."/>
            <person name="Cantor M.N."/>
            <person name="Hua S.X."/>
        </authorList>
    </citation>
    <scope>NUCLEOTIDE SEQUENCE [LARGE SCALE GENOMIC DNA]</scope>
    <source>
        <strain evidence="2 3">Marx 270</strain>
    </source>
</reference>
<evidence type="ECO:0000256" key="1">
    <source>
        <dbReference type="SAM" id="SignalP"/>
    </source>
</evidence>
<organism evidence="2 3">
    <name type="scientific">Pisolithus tinctorius Marx 270</name>
    <dbReference type="NCBI Taxonomy" id="870435"/>
    <lineage>
        <taxon>Eukaryota</taxon>
        <taxon>Fungi</taxon>
        <taxon>Dikarya</taxon>
        <taxon>Basidiomycota</taxon>
        <taxon>Agaricomycotina</taxon>
        <taxon>Agaricomycetes</taxon>
        <taxon>Agaricomycetidae</taxon>
        <taxon>Boletales</taxon>
        <taxon>Sclerodermatineae</taxon>
        <taxon>Pisolithaceae</taxon>
        <taxon>Pisolithus</taxon>
    </lineage>
</organism>
<dbReference type="InParanoid" id="A0A0C3JS00"/>
<sequence length="119" mass="13700">MWQQPALSVLWLLLADIHSKRCSPIGTTPMIRNPGVSWRTAIAGPYRPTVLFPACFDFNRLSPCFSPPSDMGHTTNDIQLDSLCVARAIWLYNLHLRQRQSRPLLLQVRHRRVYFSTPL</sequence>
<reference evidence="3" key="2">
    <citation type="submission" date="2015-01" db="EMBL/GenBank/DDBJ databases">
        <title>Evolutionary Origins and Diversification of the Mycorrhizal Mutualists.</title>
        <authorList>
            <consortium name="DOE Joint Genome Institute"/>
            <consortium name="Mycorrhizal Genomics Consortium"/>
            <person name="Kohler A."/>
            <person name="Kuo A."/>
            <person name="Nagy L.G."/>
            <person name="Floudas D."/>
            <person name="Copeland A."/>
            <person name="Barry K.W."/>
            <person name="Cichocki N."/>
            <person name="Veneault-Fourrey C."/>
            <person name="LaButti K."/>
            <person name="Lindquist E.A."/>
            <person name="Lipzen A."/>
            <person name="Lundell T."/>
            <person name="Morin E."/>
            <person name="Murat C."/>
            <person name="Riley R."/>
            <person name="Ohm R."/>
            <person name="Sun H."/>
            <person name="Tunlid A."/>
            <person name="Henrissat B."/>
            <person name="Grigoriev I.V."/>
            <person name="Hibbett D.S."/>
            <person name="Martin F."/>
        </authorList>
    </citation>
    <scope>NUCLEOTIDE SEQUENCE [LARGE SCALE GENOMIC DNA]</scope>
    <source>
        <strain evidence="3">Marx 270</strain>
    </source>
</reference>
<evidence type="ECO:0000313" key="3">
    <source>
        <dbReference type="Proteomes" id="UP000054217"/>
    </source>
</evidence>
<name>A0A0C3JS00_PISTI</name>
<dbReference type="Proteomes" id="UP000054217">
    <property type="component" value="Unassembled WGS sequence"/>
</dbReference>